<evidence type="ECO:0000313" key="2">
    <source>
        <dbReference type="EMBL" id="RAI81277.1"/>
    </source>
</evidence>
<dbReference type="AlphaFoldDB" id="A0A395GC19"/>
<sequence>MKQYKDKDGNVVGIKFTQPHADIVNVIFNSKQDVISSSEILEQLGKDKSYHRTLQQLISELVTFYRLPIGSTSVGGKMGYFYCRNKQQFRIAKRSIKSRIDVLQTRYESLEEAEKHIKELA</sequence>
<reference evidence="2 3" key="1">
    <citation type="journal article" date="2018" name="Front. Microbiol.">
        <title>Description and Comparative Genomics of Macrococcus caseolyticus subsp. hominis subsp. nov., Macrococcus goetzii sp. nov., Macrococcus epidermidis sp. nov., and Macrococcus bohemicus sp. nov., Novel Macrococci From Human Clinical Material With Virulence Potential and Suspected Uptake of Foreign DNA by Natural Transformation.</title>
        <authorList>
            <person name="Maslanova I."/>
            <person name="Wertheimer Z."/>
            <person name="Sedlacek I."/>
            <person name="Svec P."/>
            <person name="Indrakova A."/>
            <person name="Kovarovic V."/>
            <person name="Schumann P."/>
            <person name="Sproer C."/>
            <person name="Kralova S."/>
            <person name="Sedo O."/>
            <person name="Kristofova L."/>
            <person name="Vrbovska V."/>
            <person name="Fuzik T."/>
            <person name="Petras P."/>
            <person name="Zdrahal Z."/>
            <person name="Ruzickova V."/>
            <person name="Doskar J."/>
            <person name="Pantucek R."/>
        </authorList>
    </citation>
    <scope>NUCLEOTIDE SEQUENCE [LARGE SCALE GENOMIC DNA]</scope>
    <source>
        <strain evidence="2 3">CCM 4927</strain>
    </source>
</reference>
<evidence type="ECO:0000256" key="1">
    <source>
        <dbReference type="SAM" id="Coils"/>
    </source>
</evidence>
<dbReference type="EMBL" id="MJBI02000002">
    <property type="protein sequence ID" value="RAI81277.1"/>
    <property type="molecule type" value="Genomic_DNA"/>
</dbReference>
<comment type="caution">
    <text evidence="2">The sequence shown here is derived from an EMBL/GenBank/DDBJ whole genome shotgun (WGS) entry which is preliminary data.</text>
</comment>
<keyword evidence="3" id="KW-1185">Reference proteome</keyword>
<protein>
    <recommendedName>
        <fullName evidence="4">Pathogenicity island protein</fullName>
    </recommendedName>
</protein>
<accession>A0A395GC19</accession>
<feature type="coiled-coil region" evidence="1">
    <location>
        <begin position="93"/>
        <end position="120"/>
    </location>
</feature>
<proteinExistence type="predicted"/>
<evidence type="ECO:0008006" key="4">
    <source>
        <dbReference type="Google" id="ProtNLM"/>
    </source>
</evidence>
<dbReference type="RefSeq" id="WP_099579058.1">
    <property type="nucleotide sequence ID" value="NZ_MJBI02000002.1"/>
</dbReference>
<organism evidence="2 3">
    <name type="scientific">Macrococcoides goetzii</name>
    <dbReference type="NCBI Taxonomy" id="1891097"/>
    <lineage>
        <taxon>Bacteria</taxon>
        <taxon>Bacillati</taxon>
        <taxon>Bacillota</taxon>
        <taxon>Bacilli</taxon>
        <taxon>Bacillales</taxon>
        <taxon>Staphylococcaceae</taxon>
        <taxon>Macrococcoides</taxon>
    </lineage>
</organism>
<name>A0A395GC19_9STAP</name>
<keyword evidence="1" id="KW-0175">Coiled coil</keyword>
<dbReference type="Proteomes" id="UP000229523">
    <property type="component" value="Unassembled WGS sequence"/>
</dbReference>
<gene>
    <name evidence="2" type="ORF">BFS35_006835</name>
</gene>
<evidence type="ECO:0000313" key="3">
    <source>
        <dbReference type="Proteomes" id="UP000229523"/>
    </source>
</evidence>